<evidence type="ECO:0000256" key="2">
    <source>
        <dbReference type="SAM" id="MobiDB-lite"/>
    </source>
</evidence>
<feature type="compositionally biased region" description="Low complexity" evidence="2">
    <location>
        <begin position="2014"/>
        <end position="2034"/>
    </location>
</feature>
<dbReference type="PROSITE" id="PS50003">
    <property type="entry name" value="PH_DOMAIN"/>
    <property type="match status" value="1"/>
</dbReference>
<feature type="compositionally biased region" description="Low complexity" evidence="2">
    <location>
        <begin position="1041"/>
        <end position="1051"/>
    </location>
</feature>
<feature type="region of interest" description="Disordered" evidence="2">
    <location>
        <begin position="1075"/>
        <end position="1122"/>
    </location>
</feature>
<dbReference type="SMART" id="SM00325">
    <property type="entry name" value="RhoGEF"/>
    <property type="match status" value="1"/>
</dbReference>
<feature type="compositionally biased region" description="Low complexity" evidence="2">
    <location>
        <begin position="233"/>
        <end position="242"/>
    </location>
</feature>
<evidence type="ECO:0000313" key="6">
    <source>
        <dbReference type="RefSeq" id="XP_032833268.1"/>
    </source>
</evidence>
<dbReference type="Gene3D" id="1.20.58.60">
    <property type="match status" value="1"/>
</dbReference>
<feature type="compositionally biased region" description="Polar residues" evidence="2">
    <location>
        <begin position="2608"/>
        <end position="2618"/>
    </location>
</feature>
<feature type="compositionally biased region" description="Low complexity" evidence="2">
    <location>
        <begin position="888"/>
        <end position="899"/>
    </location>
</feature>
<evidence type="ECO:0000259" key="3">
    <source>
        <dbReference type="PROSITE" id="PS50003"/>
    </source>
</evidence>
<dbReference type="RefSeq" id="XP_032833268.1">
    <property type="nucleotide sequence ID" value="XM_032977377.1"/>
</dbReference>
<keyword evidence="1" id="KW-0344">Guanine-nucleotide releasing factor</keyword>
<dbReference type="InterPro" id="IPR055251">
    <property type="entry name" value="SOS1_NGEF_PH"/>
</dbReference>
<feature type="region of interest" description="Disordered" evidence="2">
    <location>
        <begin position="294"/>
        <end position="327"/>
    </location>
</feature>
<organism evidence="5 6">
    <name type="scientific">Petromyzon marinus</name>
    <name type="common">Sea lamprey</name>
    <dbReference type="NCBI Taxonomy" id="7757"/>
    <lineage>
        <taxon>Eukaryota</taxon>
        <taxon>Metazoa</taxon>
        <taxon>Chordata</taxon>
        <taxon>Craniata</taxon>
        <taxon>Vertebrata</taxon>
        <taxon>Cyclostomata</taxon>
        <taxon>Hyperoartia</taxon>
        <taxon>Petromyzontiformes</taxon>
        <taxon>Petromyzontidae</taxon>
        <taxon>Petromyzon</taxon>
    </lineage>
</organism>
<feature type="compositionally biased region" description="Basic and acidic residues" evidence="2">
    <location>
        <begin position="1938"/>
        <end position="1954"/>
    </location>
</feature>
<dbReference type="GO" id="GO:0005085">
    <property type="term" value="F:guanyl-nucleotide exchange factor activity"/>
    <property type="evidence" value="ECO:0007669"/>
    <property type="project" value="UniProtKB-KW"/>
</dbReference>
<reference evidence="6" key="1">
    <citation type="submission" date="2025-08" db="UniProtKB">
        <authorList>
            <consortium name="RefSeq"/>
        </authorList>
    </citation>
    <scope>IDENTIFICATION</scope>
    <source>
        <tissue evidence="6">Sperm</tissue>
    </source>
</reference>
<feature type="compositionally biased region" description="Basic and acidic residues" evidence="2">
    <location>
        <begin position="1293"/>
        <end position="1325"/>
    </location>
</feature>
<dbReference type="Gene3D" id="2.30.29.30">
    <property type="entry name" value="Pleckstrin-homology domain (PH domain)/Phosphotyrosine-binding domain (PTB)"/>
    <property type="match status" value="1"/>
</dbReference>
<feature type="region of interest" description="Disordered" evidence="2">
    <location>
        <begin position="208"/>
        <end position="258"/>
    </location>
</feature>
<dbReference type="InterPro" id="IPR011993">
    <property type="entry name" value="PH-like_dom_sf"/>
</dbReference>
<feature type="compositionally biased region" description="Basic and acidic residues" evidence="2">
    <location>
        <begin position="1824"/>
        <end position="1842"/>
    </location>
</feature>
<feature type="region of interest" description="Disordered" evidence="2">
    <location>
        <begin position="825"/>
        <end position="959"/>
    </location>
</feature>
<feature type="compositionally biased region" description="Basic and acidic residues" evidence="2">
    <location>
        <begin position="1349"/>
        <end position="1373"/>
    </location>
</feature>
<feature type="region of interest" description="Disordered" evidence="2">
    <location>
        <begin position="130"/>
        <end position="149"/>
    </location>
</feature>
<dbReference type="KEGG" id="pmrn:116955990"/>
<dbReference type="InterPro" id="IPR001331">
    <property type="entry name" value="GDS_CDC24_CS"/>
</dbReference>
<feature type="domain" description="DH" evidence="4">
    <location>
        <begin position="2184"/>
        <end position="2366"/>
    </location>
</feature>
<feature type="region of interest" description="Disordered" evidence="2">
    <location>
        <begin position="727"/>
        <end position="792"/>
    </location>
</feature>
<dbReference type="SUPFAM" id="SSF50729">
    <property type="entry name" value="PH domain-like"/>
    <property type="match status" value="1"/>
</dbReference>
<protein>
    <submittedName>
        <fullName evidence="6">Uncharacterized protein LOC116955990</fullName>
    </submittedName>
</protein>
<dbReference type="InterPro" id="IPR001849">
    <property type="entry name" value="PH_domain"/>
</dbReference>
<feature type="region of interest" description="Disordered" evidence="2">
    <location>
        <begin position="2127"/>
        <end position="2161"/>
    </location>
</feature>
<dbReference type="CDD" id="cd00160">
    <property type="entry name" value="RhoGEF"/>
    <property type="match status" value="1"/>
</dbReference>
<dbReference type="PANTHER" id="PTHR45845">
    <property type="entry name" value="RHO GUANINE NUCLEOTIDE EXCHANGE FACTOR-RELATED"/>
    <property type="match status" value="1"/>
</dbReference>
<dbReference type="InterPro" id="IPR035899">
    <property type="entry name" value="DBL_dom_sf"/>
</dbReference>
<evidence type="ECO:0000313" key="5">
    <source>
        <dbReference type="Proteomes" id="UP001318040"/>
    </source>
</evidence>
<dbReference type="Gene3D" id="1.20.900.10">
    <property type="entry name" value="Dbl homology (DH) domain"/>
    <property type="match status" value="1"/>
</dbReference>
<keyword evidence="5" id="KW-1185">Reference proteome</keyword>
<feature type="region of interest" description="Disordered" evidence="2">
    <location>
        <begin position="617"/>
        <end position="636"/>
    </location>
</feature>
<feature type="region of interest" description="Disordered" evidence="2">
    <location>
        <begin position="987"/>
        <end position="1051"/>
    </location>
</feature>
<feature type="compositionally biased region" description="Polar residues" evidence="2">
    <location>
        <begin position="727"/>
        <end position="744"/>
    </location>
</feature>
<dbReference type="SMART" id="SM00233">
    <property type="entry name" value="PH"/>
    <property type="match status" value="1"/>
</dbReference>
<feature type="region of interest" description="Disordered" evidence="2">
    <location>
        <begin position="2014"/>
        <end position="2061"/>
    </location>
</feature>
<sequence length="2747" mass="294333">MDAKSLDACVEGVLSSLYPPFEFTAPTLLGQVFSVWEQSFHGDALQYLVSFLIPAKHLLQSLQLSACANYPGKIFRHEGWPLCLGERVVLQLCDLDPLVLRSRDFYLQVVPSPSREQSPRVTLKCLSRRGLRQPRHRHHRGRQSRQRHANVLEVPCPDDPLCSLLSMEWLQGVSAERGGPPLENCVLSCPEGPVRLPWKELLQPEFVDVPRPSARQDPAAPEEGATERGVGGAAPAAAASPGGSEGKPGDGSATSPADVIVGDAAQPPLIESTNPAGAAASRACEVNRSQTCLGRRRVSPAGSTRVSHPTPGGSRGGLELTTERRDDVDDDDAVAAAAAAVNKAMVETKRAEARDAARCLHNESASAAPSDCQGAPCLVGVASSAVASSNNRKYAAVSDANVASRCRGKSQEGSHQSELVQSNLMRRGNDCQVGPHQPPISSRSHSDAGNAAAAVSSHGAASDPESYSDGARSPGARAERTVVPTRSRRLPKRVSMGAFEDARDHWHGSGEPPGSGRLPKSIFGQLHSAQDSRGGCEQASLGASLPRSEAAMAATAAAAAATQLLAATCARPGAARGSLGLTASESPTGNSTGSACGDVDEMEGRVRIFDVRTTSGGRAPRAVTERGEPNDHHSWDVSQLGRPRFHSELFNCPQTSNEGVICGPARVGLLTIAHGIPPGGIARLPRSPGEVDKVCGPPLEAAQRHRDGTDDGMALSPKPAERVRVPTEQTPLVPTADNDASPQELSAGGVGTVPAEMPAPEETESKGTRVTEKLAEREARPFTARGAFHQRDFDSAGLNESLQMSRPQPTAPAAAAAAATAVFDPPVTVSGERRAADGGSRAPAPPGGGQGRRALPADAWEGTSGDRERRTHADWSVAGAPEEARVSAAPAEANALAGAPVGDRKALWEDDEGGGSVDAGGRPSRAGGAGTERADDDDGVDELAAAAGDADGGRPRDDACRFLAGVEGAPNSRSPCADSVGRCATDTNGMGASSPRGHSEAVRASARAGRTSDGERIDQSRSRRIRSARAGRREPSTLSNGDAAAGGATGDAAGELTSASVGECCPSTLPAAGSQRLAADDARDGRSVPPEVPRKVNAERRVCDDAQTGGAAGAGVTGDEARRPAGHYTAAAAPTGSSTNSSGASGGVVLSDEELQTVLLDGDTDPTRTRDTDPTHTRDTDPTQTRDTDPTHTRDTDPTHTRDTDPTQTSDTDPTHTRDTDPTQTGDIDPTQTGDIDPTHTRDIDPTHTIDTDPTHTRDTDPTQTSDTDPTHTRDTDPTQTGDIDPTQTGDIDPTHTRDIDPTHTIDTDPTHTRDTDPTHTRDTDPTQTSDIDPTHIRDIDPTQTGDIDPTHTRDIDPTHTRDTDPTQTRDIDVLTNSDDPVPQEAVPGALHAVIVFVEREPGFRVEEALNVHYEVVTSLRSLHKHVESGQLPRELKGSFPYSHSDWLRFRRRLEPFVRDCEEATQFLHSSVEALRSAPAPQSEEEAAAERERQGRMMRAALQDERLVGLQLEGGATLARLRKESTGATASPDCRDAVERATRLYGQAEEQVHNLVMLSNACAHRLDRLLAYWPLQKRAAQMQSWLEQEGEGGLRSTDVLPDSLACLRTTHQEFQSFYARAKERCDDAADVLRELEPFGDAEPGLEQCARTARELRPRADDFRRRLESRRAHVQQAVRLYTFLDRAYAWSLERIRGLARLHSVRDAGAGRHPASEKHDAAVAVVRRLEALSRAAPTSRRPSLRRWRRWRGGWRATPATSAPCASGTSPGESVARPARPSRASWRRRSSGLPPRAVRAEGARRRRAAGSPTRSAGTRRTARRGARAADEPAGARRDPRREERESLESLVFEGMEYWTSDRMVGDPGDAGDSEEAGTPSPAPRSESRQRCYSVNDMRVDERSEPGGLAAERLPPPPPPPPLLAGRGERRLLSAPAGGPNPRDDSGEARHGGKGGREARGSFALEHAHSFLANCKAVLLRDRRRLSRAAEDRTDGRSAAADLRRSLSALESIDGGAVARGDGAARSPQRSPARSPSARGGGGFGDAGGSRQREQRLGGARPPLRRLVKVQSVDAGIGRSTEALGGTAAAVAVGLYRRDEPVLRHGNTGLYIRGLEVGSTVAVETGFMPRSASHSALHSTQQQHQQQTASQQPSPTHRRPALLRSGSLPVAPVQRRFSETESHSRGSKLRHVVAEMIDTEREYVRALAFVVEHYVPELDGPGAATPPPPPELRGRQNALFGNLRGILLFHEGYFQRELEQCAVHPLRVSHCFLRHAKQFEMYALYSKNKPRSDALLASHGIAFFRRKQLELEDKMDLASYLLKPIQRMSKYALLLRDMIKESAGAESQDLDELRAALDLVKFQLRHGNDLLAMDAIRECDVNLKEQGQLLRQEEFVVWHGRKKMQRRVFLFQELVLFSKTKRAEGVQDVYAYKSSFKTAELGLTESLGEEGLRFEIWFRRRKSSDAFVLQAPTPELKLAWTRDLSRILWQQATRNRQVRMQELSCMGVGGKPYMDIRPSAAAISDRAIDFFTRGRGTRSRASIAVSSFDHSGQTSPHRPAFLSQTGGQAFGGPYSCVGPVGGGPLVSPGRMAAATSEFQSCIQEEEDATEPETGSQPSVATASTDSLSQCTSSGSGDSGCSSRFLYDAPAEEGGAPPPLARAPLGPFPGRGLGPPGAPPSPASSGDELQALAAGRGPRCRALRASGAPEGGARYGPRGNRAEGTRWQEDDASRRNGDKKGDGFPCSPSTLL</sequence>
<evidence type="ECO:0000259" key="4">
    <source>
        <dbReference type="PROSITE" id="PS50010"/>
    </source>
</evidence>
<feature type="compositionally biased region" description="Basic and acidic residues" evidence="2">
    <location>
        <begin position="1237"/>
        <end position="1261"/>
    </location>
</feature>
<feature type="compositionally biased region" description="Basic residues" evidence="2">
    <location>
        <begin position="130"/>
        <end position="148"/>
    </location>
</feature>
<feature type="region of interest" description="Disordered" evidence="2">
    <location>
        <begin position="2541"/>
        <end position="2560"/>
    </location>
</feature>
<feature type="compositionally biased region" description="Basic and acidic residues" evidence="2">
    <location>
        <begin position="1165"/>
        <end position="1205"/>
    </location>
</feature>
<dbReference type="PROSITE" id="PS00741">
    <property type="entry name" value="DH_1"/>
    <property type="match status" value="1"/>
</dbReference>
<feature type="compositionally biased region" description="Low complexity" evidence="2">
    <location>
        <begin position="2619"/>
        <end position="2638"/>
    </location>
</feature>
<feature type="compositionally biased region" description="Basic and acidic residues" evidence="2">
    <location>
        <begin position="1010"/>
        <end position="1021"/>
    </location>
</feature>
<feature type="compositionally biased region" description="Low complexity" evidence="2">
    <location>
        <begin position="1806"/>
        <end position="1816"/>
    </location>
</feature>
<dbReference type="Pfam" id="PF22697">
    <property type="entry name" value="SOS1_NGEF_PH"/>
    <property type="match status" value="1"/>
</dbReference>
<feature type="region of interest" description="Disordered" evidence="2">
    <location>
        <begin position="1855"/>
        <end position="1954"/>
    </location>
</feature>
<feature type="compositionally biased region" description="Pro residues" evidence="2">
    <location>
        <begin position="1910"/>
        <end position="1919"/>
    </location>
</feature>
<feature type="compositionally biased region" description="Basic and acidic residues" evidence="2">
    <location>
        <begin position="1078"/>
        <end position="1104"/>
    </location>
</feature>
<dbReference type="SUPFAM" id="SSF48065">
    <property type="entry name" value="DBL homology domain (DH-domain)"/>
    <property type="match status" value="1"/>
</dbReference>
<feature type="domain" description="PH" evidence="3">
    <location>
        <begin position="2378"/>
        <end position="2485"/>
    </location>
</feature>
<name>A0AAJ7UEE7_PETMA</name>
<dbReference type="InterPro" id="IPR052231">
    <property type="entry name" value="Rho_GEF_signaling-related"/>
</dbReference>
<feature type="region of interest" description="Disordered" evidence="2">
    <location>
        <begin position="428"/>
        <end position="521"/>
    </location>
</feature>
<dbReference type="PROSITE" id="PS50010">
    <property type="entry name" value="DH_2"/>
    <property type="match status" value="1"/>
</dbReference>
<feature type="compositionally biased region" description="Gly residues" evidence="2">
    <location>
        <begin position="2035"/>
        <end position="2044"/>
    </location>
</feature>
<proteinExistence type="predicted"/>
<feature type="region of interest" description="Disordered" evidence="2">
    <location>
        <begin position="1158"/>
        <end position="1385"/>
    </location>
</feature>
<gene>
    <name evidence="6" type="primary">LOC116955990</name>
</gene>
<dbReference type="Proteomes" id="UP001318040">
    <property type="component" value="Chromosome 63"/>
</dbReference>
<dbReference type="GO" id="GO:0035556">
    <property type="term" value="P:intracellular signal transduction"/>
    <property type="evidence" value="ECO:0007669"/>
    <property type="project" value="InterPro"/>
</dbReference>
<feature type="region of interest" description="Disordered" evidence="2">
    <location>
        <begin position="2597"/>
        <end position="2747"/>
    </location>
</feature>
<dbReference type="PANTHER" id="PTHR45845:SF3">
    <property type="entry name" value="PURATROPHIN-1-LIKE, ISOFORM A"/>
    <property type="match status" value="1"/>
</dbReference>
<feature type="compositionally biased region" description="Basic and acidic residues" evidence="2">
    <location>
        <begin position="763"/>
        <end position="780"/>
    </location>
</feature>
<feature type="compositionally biased region" description="Low complexity" evidence="2">
    <location>
        <begin position="447"/>
        <end position="463"/>
    </location>
</feature>
<dbReference type="InterPro" id="IPR000219">
    <property type="entry name" value="DH_dom"/>
</dbReference>
<feature type="compositionally biased region" description="Basic and acidic residues" evidence="2">
    <location>
        <begin position="2715"/>
        <end position="2737"/>
    </location>
</feature>
<dbReference type="Pfam" id="PF00621">
    <property type="entry name" value="RhoGEF"/>
    <property type="match status" value="1"/>
</dbReference>
<evidence type="ECO:0000256" key="1">
    <source>
        <dbReference type="ARBA" id="ARBA00022658"/>
    </source>
</evidence>
<feature type="compositionally biased region" description="Low complexity" evidence="2">
    <location>
        <begin position="2127"/>
        <end position="2151"/>
    </location>
</feature>
<feature type="compositionally biased region" description="Basic and acidic residues" evidence="2">
    <location>
        <begin position="864"/>
        <end position="873"/>
    </location>
</feature>
<feature type="region of interest" description="Disordered" evidence="2">
    <location>
        <begin position="1754"/>
        <end position="1842"/>
    </location>
</feature>
<dbReference type="CDD" id="cd13242">
    <property type="entry name" value="PH_puratrophin-1"/>
    <property type="match status" value="1"/>
</dbReference>
<accession>A0AAJ7UEE7</accession>
<feature type="compositionally biased region" description="Basic and acidic residues" evidence="2">
    <location>
        <begin position="623"/>
        <end position="635"/>
    </location>
</feature>